<comment type="caution">
    <text evidence="1">The sequence shown here is derived from an EMBL/GenBank/DDBJ whole genome shotgun (WGS) entry which is preliminary data.</text>
</comment>
<evidence type="ECO:0000313" key="2">
    <source>
        <dbReference type="Proteomes" id="UP000683925"/>
    </source>
</evidence>
<organism evidence="1 2">
    <name type="scientific">Paramecium octaurelia</name>
    <dbReference type="NCBI Taxonomy" id="43137"/>
    <lineage>
        <taxon>Eukaryota</taxon>
        <taxon>Sar</taxon>
        <taxon>Alveolata</taxon>
        <taxon>Ciliophora</taxon>
        <taxon>Intramacronucleata</taxon>
        <taxon>Oligohymenophorea</taxon>
        <taxon>Peniculida</taxon>
        <taxon>Parameciidae</taxon>
        <taxon>Paramecium</taxon>
    </lineage>
</organism>
<reference evidence="1" key="1">
    <citation type="submission" date="2021-01" db="EMBL/GenBank/DDBJ databases">
        <authorList>
            <consortium name="Genoscope - CEA"/>
            <person name="William W."/>
        </authorList>
    </citation>
    <scope>NUCLEOTIDE SEQUENCE</scope>
</reference>
<name>A0A8S1UYD1_PAROT</name>
<sequence>MSKNLNTISQQDSGLNISSQEQIVQSFDEINRQSYSQNDREMCKSSVLQTQLVPMTLREFLLKEEIIINNNPFCEPAPKSVTKELPKRSPAPILFSNQFIRKAEINKLLCS</sequence>
<evidence type="ECO:0000313" key="1">
    <source>
        <dbReference type="EMBL" id="CAD8168539.1"/>
    </source>
</evidence>
<dbReference type="EMBL" id="CAJJDP010000052">
    <property type="protein sequence ID" value="CAD8168539.1"/>
    <property type="molecule type" value="Genomic_DNA"/>
</dbReference>
<keyword evidence="2" id="KW-1185">Reference proteome</keyword>
<proteinExistence type="predicted"/>
<protein>
    <submittedName>
        <fullName evidence="1">Uncharacterized protein</fullName>
    </submittedName>
</protein>
<dbReference type="OMA" id="NDREMCK"/>
<accession>A0A8S1UYD1</accession>
<gene>
    <name evidence="1" type="ORF">POCTA_138.1.T0520042</name>
</gene>
<dbReference type="AlphaFoldDB" id="A0A8S1UYD1"/>
<dbReference type="Proteomes" id="UP000683925">
    <property type="component" value="Unassembled WGS sequence"/>
</dbReference>